<name>A0A9Q0SD40_SALVM</name>
<dbReference type="EMBL" id="JAPFFL010000018">
    <property type="protein sequence ID" value="KAJ6672678.1"/>
    <property type="molecule type" value="Genomic_DNA"/>
</dbReference>
<proteinExistence type="predicted"/>
<comment type="caution">
    <text evidence="2">The sequence shown here is derived from an EMBL/GenBank/DDBJ whole genome shotgun (WGS) entry which is preliminary data.</text>
</comment>
<gene>
    <name evidence="2" type="ORF">OIU85_013961</name>
</gene>
<dbReference type="OrthoDB" id="7537227at2759"/>
<reference evidence="2" key="1">
    <citation type="submission" date="2022-11" db="EMBL/GenBank/DDBJ databases">
        <authorList>
            <person name="Hyden B.L."/>
            <person name="Feng K."/>
            <person name="Yates T."/>
            <person name="Jawdy S."/>
            <person name="Smart L.B."/>
            <person name="Muchero W."/>
        </authorList>
    </citation>
    <scope>NUCLEOTIDE SEQUENCE</scope>
    <source>
        <tissue evidence="2">Shoot tip</tissue>
    </source>
</reference>
<dbReference type="GO" id="GO:0016301">
    <property type="term" value="F:kinase activity"/>
    <property type="evidence" value="ECO:0007669"/>
    <property type="project" value="UniProtKB-KW"/>
</dbReference>
<protein>
    <submittedName>
        <fullName evidence="2">PROTEIN KINASE SUPERFAMILY PROTEIN</fullName>
    </submittedName>
</protein>
<dbReference type="AlphaFoldDB" id="A0A9Q0SD40"/>
<organism evidence="2 3">
    <name type="scientific">Salix viminalis</name>
    <name type="common">Common osier</name>
    <name type="synonym">Basket willow</name>
    <dbReference type="NCBI Taxonomy" id="40686"/>
    <lineage>
        <taxon>Eukaryota</taxon>
        <taxon>Viridiplantae</taxon>
        <taxon>Streptophyta</taxon>
        <taxon>Embryophyta</taxon>
        <taxon>Tracheophyta</taxon>
        <taxon>Spermatophyta</taxon>
        <taxon>Magnoliopsida</taxon>
        <taxon>eudicotyledons</taxon>
        <taxon>Gunneridae</taxon>
        <taxon>Pentapetalae</taxon>
        <taxon>rosids</taxon>
        <taxon>fabids</taxon>
        <taxon>Malpighiales</taxon>
        <taxon>Salicaceae</taxon>
        <taxon>Saliceae</taxon>
        <taxon>Salix</taxon>
    </lineage>
</organism>
<dbReference type="Proteomes" id="UP001151529">
    <property type="component" value="Chromosome 12"/>
</dbReference>
<keyword evidence="3" id="KW-1185">Reference proteome</keyword>
<dbReference type="SUPFAM" id="SSF52047">
    <property type="entry name" value="RNI-like"/>
    <property type="match status" value="1"/>
</dbReference>
<reference evidence="2" key="2">
    <citation type="journal article" date="2023" name="Int. J. Mol. Sci.">
        <title>De Novo Assembly and Annotation of 11 Diverse Shrub Willow (Salix) Genomes Reveals Novel Gene Organization in Sex-Linked Regions.</title>
        <authorList>
            <person name="Hyden B."/>
            <person name="Feng K."/>
            <person name="Yates T.B."/>
            <person name="Jawdy S."/>
            <person name="Cereghino C."/>
            <person name="Smart L.B."/>
            <person name="Muchero W."/>
        </authorList>
    </citation>
    <scope>NUCLEOTIDE SEQUENCE [LARGE SCALE GENOMIC DNA]</scope>
    <source>
        <tissue evidence="2">Shoot tip</tissue>
    </source>
</reference>
<accession>A0A9Q0SD40</accession>
<evidence type="ECO:0000313" key="3">
    <source>
        <dbReference type="Proteomes" id="UP001151529"/>
    </source>
</evidence>
<feature type="region of interest" description="Disordered" evidence="1">
    <location>
        <begin position="1"/>
        <end position="45"/>
    </location>
</feature>
<keyword evidence="2" id="KW-0418">Kinase</keyword>
<feature type="compositionally biased region" description="Polar residues" evidence="1">
    <location>
        <begin position="58"/>
        <end position="73"/>
    </location>
</feature>
<sequence length="353" mass="39756">MKNFLKKLHVMPNQSEDAERSNSPRGHKSSNESSSDNKFLHSRLQENKPFSGLSNWLSSVANRKSPSPPSSNVTREERVEQPESISSSVFDVSEGARRDSVSSTSRDPDVEEEYQIQLALELSAREDPEAVQIEAVKQISLGSCAPEHTPAELIAYRPGLQSLDLDHIWISACYWPIVTGKSSRKMSVLSQCPLGKHGKVQCFSFDHDICYLLRRPGLQSLDLDHIWISACYWPIVTGKSSRKMSVLSQCPLGKHGKVQCFSFDHDICYLLRRPGLQSLDLDHIWVSACCWPIVTGKSSRKMSVLSQCPLRKHGKVQCFSFDHDICYLLRRPGLQSLDLDHISQCDALKIFVD</sequence>
<feature type="region of interest" description="Disordered" evidence="1">
    <location>
        <begin position="58"/>
        <end position="112"/>
    </location>
</feature>
<keyword evidence="2" id="KW-0808">Transferase</keyword>
<evidence type="ECO:0000313" key="2">
    <source>
        <dbReference type="EMBL" id="KAJ6672678.1"/>
    </source>
</evidence>
<evidence type="ECO:0000256" key="1">
    <source>
        <dbReference type="SAM" id="MobiDB-lite"/>
    </source>
</evidence>